<keyword evidence="1" id="KW-0472">Membrane</keyword>
<name>B0T318_CAUSK</name>
<dbReference type="AlphaFoldDB" id="B0T318"/>
<keyword evidence="1" id="KW-0812">Transmembrane</keyword>
<dbReference type="EMBL" id="CP000927">
    <property type="protein sequence ID" value="ABZ73840.1"/>
    <property type="molecule type" value="Genomic_DNA"/>
</dbReference>
<evidence type="ECO:0000256" key="1">
    <source>
        <dbReference type="SAM" id="Phobius"/>
    </source>
</evidence>
<dbReference type="KEGG" id="cak:Caul_4720"/>
<gene>
    <name evidence="2" type="ordered locus">Caul_4720</name>
</gene>
<sequence>MEMVGELSAENERLRADIEGLKGQQTYDDVRTRMMEPYAGKVFRFLIGYCAFVGVIILLSGFKIGGFEISDTVLGIIAGSTAASAIGLVGFVVSGLFGAAKATRTTSR</sequence>
<feature type="transmembrane region" description="Helical" evidence="1">
    <location>
        <begin position="74"/>
        <end position="100"/>
    </location>
</feature>
<keyword evidence="1" id="KW-1133">Transmembrane helix</keyword>
<reference evidence="2" key="1">
    <citation type="submission" date="2008-01" db="EMBL/GenBank/DDBJ databases">
        <title>Complete sequence of chromosome of Caulobacter sp. K31.</title>
        <authorList>
            <consortium name="US DOE Joint Genome Institute"/>
            <person name="Copeland A."/>
            <person name="Lucas S."/>
            <person name="Lapidus A."/>
            <person name="Barry K."/>
            <person name="Glavina del Rio T."/>
            <person name="Dalin E."/>
            <person name="Tice H."/>
            <person name="Pitluck S."/>
            <person name="Bruce D."/>
            <person name="Goodwin L."/>
            <person name="Thompson L.S."/>
            <person name="Brettin T."/>
            <person name="Detter J.C."/>
            <person name="Han C."/>
            <person name="Schmutz J."/>
            <person name="Larimer F."/>
            <person name="Land M."/>
            <person name="Hauser L."/>
            <person name="Kyrpides N."/>
            <person name="Kim E."/>
            <person name="Stephens C."/>
            <person name="Richardson P."/>
        </authorList>
    </citation>
    <scope>NUCLEOTIDE SEQUENCE [LARGE SCALE GENOMIC DNA]</scope>
    <source>
        <strain evidence="2">K31</strain>
    </source>
</reference>
<dbReference type="eggNOG" id="ENOG5033HR8">
    <property type="taxonomic scope" value="Bacteria"/>
</dbReference>
<dbReference type="STRING" id="366602.Caul_4720"/>
<accession>B0T318</accession>
<dbReference type="OrthoDB" id="7605411at2"/>
<dbReference type="HOGENOM" id="CLU_2192290_0_0_5"/>
<organism evidence="2">
    <name type="scientific">Caulobacter sp. (strain K31)</name>
    <dbReference type="NCBI Taxonomy" id="366602"/>
    <lineage>
        <taxon>Bacteria</taxon>
        <taxon>Pseudomonadati</taxon>
        <taxon>Pseudomonadota</taxon>
        <taxon>Alphaproteobacteria</taxon>
        <taxon>Caulobacterales</taxon>
        <taxon>Caulobacteraceae</taxon>
        <taxon>Caulobacter</taxon>
    </lineage>
</organism>
<evidence type="ECO:0000313" key="2">
    <source>
        <dbReference type="EMBL" id="ABZ73840.1"/>
    </source>
</evidence>
<feature type="transmembrane region" description="Helical" evidence="1">
    <location>
        <begin position="42"/>
        <end position="62"/>
    </location>
</feature>
<proteinExistence type="predicted"/>
<protein>
    <submittedName>
        <fullName evidence="2">Uncharacterized protein</fullName>
    </submittedName>
</protein>